<evidence type="ECO:0000259" key="6">
    <source>
        <dbReference type="Pfam" id="PF00278"/>
    </source>
</evidence>
<dbReference type="PIRSF" id="PIRSF038941">
    <property type="entry name" value="NspC"/>
    <property type="match status" value="1"/>
</dbReference>
<evidence type="ECO:0000256" key="5">
    <source>
        <dbReference type="ARBA" id="ARBA00023239"/>
    </source>
</evidence>
<feature type="domain" description="Orn/DAP/Arg decarboxylase 2 C-terminal" evidence="6">
    <location>
        <begin position="14"/>
        <end position="336"/>
    </location>
</feature>
<reference evidence="7 8" key="1">
    <citation type="submission" date="2020-01" db="EMBL/GenBank/DDBJ databases">
        <title>Polyphasic characterisation and genomic insights into a novel alkali tolerant bacterium VR-M41.</title>
        <authorList>
            <person name="Vemuluri V.R."/>
        </authorList>
    </citation>
    <scope>NUCLEOTIDE SEQUENCE [LARGE SCALE GENOMIC DNA]</scope>
    <source>
        <strain evidence="7 8">VR-M41</strain>
    </source>
</reference>
<protein>
    <submittedName>
        <fullName evidence="7">Carboxynorspermidine decarboxylase</fullName>
        <ecNumber evidence="7">4.1.1.96</ecNumber>
    </submittedName>
</protein>
<evidence type="ECO:0000256" key="2">
    <source>
        <dbReference type="ARBA" id="ARBA00022793"/>
    </source>
</evidence>
<keyword evidence="4" id="KW-0745">Spermidine biosynthesis</keyword>
<dbReference type="InterPro" id="IPR005730">
    <property type="entry name" value="Nsp_de-COase"/>
</dbReference>
<keyword evidence="8" id="KW-1185">Reference proteome</keyword>
<dbReference type="CDD" id="cd06829">
    <property type="entry name" value="PLPDE_III_CANSDC"/>
    <property type="match status" value="1"/>
</dbReference>
<dbReference type="InterPro" id="IPR029066">
    <property type="entry name" value="PLP-binding_barrel"/>
</dbReference>
<dbReference type="EC" id="4.1.1.96" evidence="7"/>
<evidence type="ECO:0000313" key="8">
    <source>
        <dbReference type="Proteomes" id="UP000800303"/>
    </source>
</evidence>
<keyword evidence="5 7" id="KW-0456">Lyase</keyword>
<gene>
    <name evidence="7" type="primary">nspC</name>
    <name evidence="7" type="ORF">GYN08_21685</name>
</gene>
<evidence type="ECO:0000256" key="3">
    <source>
        <dbReference type="ARBA" id="ARBA00022898"/>
    </source>
</evidence>
<evidence type="ECO:0000256" key="4">
    <source>
        <dbReference type="ARBA" id="ARBA00023066"/>
    </source>
</evidence>
<dbReference type="Gene3D" id="2.40.37.10">
    <property type="entry name" value="Lyase, Ornithine Decarboxylase, Chain A, domain 1"/>
    <property type="match status" value="1"/>
</dbReference>
<comment type="caution">
    <text evidence="7">The sequence shown here is derived from an EMBL/GenBank/DDBJ whole genome shotgun (WGS) entry which is preliminary data.</text>
</comment>
<comment type="cofactor">
    <cofactor evidence="1">
        <name>pyridoxal 5'-phosphate</name>
        <dbReference type="ChEBI" id="CHEBI:597326"/>
    </cofactor>
</comment>
<dbReference type="Gene3D" id="3.20.20.10">
    <property type="entry name" value="Alanine racemase"/>
    <property type="match status" value="1"/>
</dbReference>
<dbReference type="PANTHER" id="PTHR43727:SF1">
    <property type="entry name" value="CARBOXYNORSPERMIDINE_CARBOXYSPERMIDINE DECARBOXYLASE"/>
    <property type="match status" value="1"/>
</dbReference>
<dbReference type="EMBL" id="JAAFGS010000012">
    <property type="protein sequence ID" value="NGZ77911.1"/>
    <property type="molecule type" value="Genomic_DNA"/>
</dbReference>
<dbReference type="Pfam" id="PF00278">
    <property type="entry name" value="Orn_DAP_Arg_deC"/>
    <property type="match status" value="1"/>
</dbReference>
<dbReference type="SUPFAM" id="SSF50621">
    <property type="entry name" value="Alanine racemase C-terminal domain-like"/>
    <property type="match status" value="1"/>
</dbReference>
<dbReference type="PANTHER" id="PTHR43727">
    <property type="entry name" value="DIAMINOPIMELATE DECARBOXYLASE"/>
    <property type="match status" value="1"/>
</dbReference>
<dbReference type="SUPFAM" id="SSF51419">
    <property type="entry name" value="PLP-binding barrel"/>
    <property type="match status" value="1"/>
</dbReference>
<dbReference type="RefSeq" id="WP_166279243.1">
    <property type="nucleotide sequence ID" value="NZ_JAAFGS010000012.1"/>
</dbReference>
<proteinExistence type="predicted"/>
<name>A0ABX0FAF3_9BACL</name>
<evidence type="ECO:0000313" key="7">
    <source>
        <dbReference type="EMBL" id="NGZ77911.1"/>
    </source>
</evidence>
<keyword evidence="2" id="KW-0210">Decarboxylase</keyword>
<keyword evidence="3" id="KW-0663">Pyridoxal phosphate</keyword>
<evidence type="ECO:0000256" key="1">
    <source>
        <dbReference type="ARBA" id="ARBA00001933"/>
    </source>
</evidence>
<organism evidence="7 8">
    <name type="scientific">Saccharibacillus alkalitolerans</name>
    <dbReference type="NCBI Taxonomy" id="2705290"/>
    <lineage>
        <taxon>Bacteria</taxon>
        <taxon>Bacillati</taxon>
        <taxon>Bacillota</taxon>
        <taxon>Bacilli</taxon>
        <taxon>Bacillales</taxon>
        <taxon>Paenibacillaceae</taxon>
        <taxon>Saccharibacillus</taxon>
    </lineage>
</organism>
<dbReference type="InterPro" id="IPR009006">
    <property type="entry name" value="Ala_racemase/Decarboxylase_C"/>
</dbReference>
<dbReference type="GO" id="GO:0016829">
    <property type="term" value="F:lyase activity"/>
    <property type="evidence" value="ECO:0007669"/>
    <property type="project" value="UniProtKB-KW"/>
</dbReference>
<sequence>MTDIDFSAVPSPCYVVDERLLTKNLELLGSVQERTGAKILLAQKGFSMFAEYPLVGKYLAGVTSSSLFEARLGYEKMGKEVHVYAPAYVDREFDELLSYTDHIVFNSFAQWRKFKDKVLNYPGRKIEVGLRINPEYSELEVPLYDPCSPYSRMGITLENFDESDLEGIDGLHFHTMCEQNSDTLENTLKVVDEKFGHVIKNMKWLNFGGGHHITRPDYDVERLIRCIEFARDKYDVQVYLEPGEAIALNTGYLVATVLDTMKNGMDIAILDTSAECHMPDVLAMPYRPNIAGAGMPGEKAITYRLGGMTCLAGDVIGDYSFDRPLEVGDKLVFGDMAHYTMVKNHMFNGVNLPSIASYSDEEGIKVIREFKFEDYSSRLS</sequence>
<dbReference type="Proteomes" id="UP000800303">
    <property type="component" value="Unassembled WGS sequence"/>
</dbReference>
<dbReference type="InterPro" id="IPR022643">
    <property type="entry name" value="De-COase2_C"/>
</dbReference>
<dbReference type="NCBIfam" id="TIGR01047">
    <property type="entry name" value="nspC"/>
    <property type="match status" value="1"/>
</dbReference>
<accession>A0ABX0FAF3</accession>